<feature type="compositionally biased region" description="Basic and acidic residues" evidence="7">
    <location>
        <begin position="2333"/>
        <end position="2343"/>
    </location>
</feature>
<dbReference type="InterPro" id="IPR057577">
    <property type="entry name" value="Nucleoprot-TPR/MLP1_dom"/>
</dbReference>
<feature type="domain" description="Nucleoprotein TPR/MLP1-2" evidence="8">
    <location>
        <begin position="1040"/>
        <end position="1167"/>
    </location>
</feature>
<evidence type="ECO:0000256" key="3">
    <source>
        <dbReference type="ARBA" id="ARBA00019789"/>
    </source>
</evidence>
<feature type="compositionally biased region" description="Acidic residues" evidence="7">
    <location>
        <begin position="1987"/>
        <end position="2040"/>
    </location>
</feature>
<keyword evidence="4 6" id="KW-0175">Coiled coil</keyword>
<evidence type="ECO:0000259" key="10">
    <source>
        <dbReference type="Pfam" id="PF25785"/>
    </source>
</evidence>
<dbReference type="EMBL" id="BLKM01002028">
    <property type="protein sequence ID" value="GFG40400.1"/>
    <property type="molecule type" value="Genomic_DNA"/>
</dbReference>
<feature type="coiled-coil region" evidence="6">
    <location>
        <begin position="1480"/>
        <end position="1507"/>
    </location>
</feature>
<feature type="compositionally biased region" description="Polar residues" evidence="7">
    <location>
        <begin position="1675"/>
        <end position="1686"/>
    </location>
</feature>
<gene>
    <name evidence="11" type="ORF">Cfor_07234</name>
</gene>
<dbReference type="InterPro" id="IPR012929">
    <property type="entry name" value="Nucleoprot-TPR/MLP1-2_dom"/>
</dbReference>
<protein>
    <recommendedName>
        <fullName evidence="3">Nucleoprotein TPR</fullName>
    </recommendedName>
</protein>
<keyword evidence="5" id="KW-0539">Nucleus</keyword>
<evidence type="ECO:0000259" key="9">
    <source>
        <dbReference type="Pfam" id="PF25481"/>
    </source>
</evidence>
<feature type="compositionally biased region" description="Polar residues" evidence="7">
    <location>
        <begin position="1706"/>
        <end position="1722"/>
    </location>
</feature>
<dbReference type="PANTHER" id="PTHR18898:SF2">
    <property type="entry name" value="NUCLEOPROTEIN TPR"/>
    <property type="match status" value="1"/>
</dbReference>
<feature type="domain" description="NUA/TPR/MLP1-2-like" evidence="10">
    <location>
        <begin position="473"/>
        <end position="572"/>
    </location>
</feature>
<feature type="region of interest" description="Disordered" evidence="7">
    <location>
        <begin position="2090"/>
        <end position="2144"/>
    </location>
</feature>
<feature type="compositionally biased region" description="Polar residues" evidence="7">
    <location>
        <begin position="2246"/>
        <end position="2263"/>
    </location>
</feature>
<dbReference type="GO" id="GO:1901673">
    <property type="term" value="P:regulation of mitotic spindle assembly"/>
    <property type="evidence" value="ECO:0007669"/>
    <property type="project" value="TreeGrafter"/>
</dbReference>
<evidence type="ECO:0000256" key="6">
    <source>
        <dbReference type="SAM" id="Coils"/>
    </source>
</evidence>
<feature type="compositionally biased region" description="Basic and acidic residues" evidence="7">
    <location>
        <begin position="1915"/>
        <end position="1931"/>
    </location>
</feature>
<feature type="compositionally biased region" description="Polar residues" evidence="7">
    <location>
        <begin position="1794"/>
        <end position="1810"/>
    </location>
</feature>
<feature type="compositionally biased region" description="Polar residues" evidence="7">
    <location>
        <begin position="1178"/>
        <end position="1188"/>
    </location>
</feature>
<evidence type="ECO:0000256" key="5">
    <source>
        <dbReference type="ARBA" id="ARBA00023242"/>
    </source>
</evidence>
<feature type="coiled-coil region" evidence="6">
    <location>
        <begin position="297"/>
        <end position="377"/>
    </location>
</feature>
<evidence type="ECO:0000256" key="1">
    <source>
        <dbReference type="ARBA" id="ARBA00004123"/>
    </source>
</evidence>
<feature type="coiled-coil region" evidence="6">
    <location>
        <begin position="44"/>
        <end position="218"/>
    </location>
</feature>
<feature type="region of interest" description="Disordered" evidence="7">
    <location>
        <begin position="1839"/>
        <end position="1858"/>
    </location>
</feature>
<keyword evidence="12" id="KW-1185">Reference proteome</keyword>
<feature type="compositionally biased region" description="Low complexity" evidence="7">
    <location>
        <begin position="1846"/>
        <end position="1858"/>
    </location>
</feature>
<evidence type="ECO:0000313" key="12">
    <source>
        <dbReference type="Proteomes" id="UP000502823"/>
    </source>
</evidence>
<dbReference type="FunCoup" id="A0A6L2Q8S7">
    <property type="interactions" value="2180"/>
</dbReference>
<feature type="coiled-coil region" evidence="6">
    <location>
        <begin position="546"/>
        <end position="613"/>
    </location>
</feature>
<feature type="compositionally biased region" description="Low complexity" evidence="7">
    <location>
        <begin position="2293"/>
        <end position="2305"/>
    </location>
</feature>
<feature type="region of interest" description="Disordered" evidence="7">
    <location>
        <begin position="1377"/>
        <end position="1401"/>
    </location>
</feature>
<feature type="region of interest" description="Disordered" evidence="7">
    <location>
        <begin position="2355"/>
        <end position="2412"/>
    </location>
</feature>
<feature type="compositionally biased region" description="Basic residues" evidence="7">
    <location>
        <begin position="2403"/>
        <end position="2412"/>
    </location>
</feature>
<dbReference type="GO" id="GO:0006406">
    <property type="term" value="P:mRNA export from nucleus"/>
    <property type="evidence" value="ECO:0007669"/>
    <property type="project" value="TreeGrafter"/>
</dbReference>
<comment type="subcellular location">
    <subcellularLocation>
        <location evidence="1">Nucleus</location>
    </subcellularLocation>
</comment>
<feature type="coiled-coil region" evidence="6">
    <location>
        <begin position="1233"/>
        <end position="1260"/>
    </location>
</feature>
<dbReference type="GO" id="GO:0017056">
    <property type="term" value="F:structural constituent of nuclear pore"/>
    <property type="evidence" value="ECO:0007669"/>
    <property type="project" value="TreeGrafter"/>
</dbReference>
<feature type="coiled-coil region" evidence="6">
    <location>
        <begin position="438"/>
        <end position="479"/>
    </location>
</feature>
<feature type="compositionally biased region" description="Polar residues" evidence="7">
    <location>
        <begin position="2094"/>
        <end position="2116"/>
    </location>
</feature>
<proteinExistence type="inferred from homology"/>
<reference evidence="12" key="1">
    <citation type="submission" date="2020-01" db="EMBL/GenBank/DDBJ databases">
        <title>Draft genome sequence of the Termite Coptotermes fromosanus.</title>
        <authorList>
            <person name="Itakura S."/>
            <person name="Yosikawa Y."/>
            <person name="Umezawa K."/>
        </authorList>
    </citation>
    <scope>NUCLEOTIDE SEQUENCE [LARGE SCALE GENOMIC DNA]</scope>
</reference>
<evidence type="ECO:0000313" key="11">
    <source>
        <dbReference type="EMBL" id="GFG40400.1"/>
    </source>
</evidence>
<feature type="compositionally biased region" description="Low complexity" evidence="7">
    <location>
        <begin position="2117"/>
        <end position="2133"/>
    </location>
</feature>
<feature type="region of interest" description="Disordered" evidence="7">
    <location>
        <begin position="2246"/>
        <end position="2305"/>
    </location>
</feature>
<evidence type="ECO:0000256" key="7">
    <source>
        <dbReference type="SAM" id="MobiDB-lite"/>
    </source>
</evidence>
<feature type="coiled-coil region" evidence="6">
    <location>
        <begin position="655"/>
        <end position="721"/>
    </location>
</feature>
<accession>A0A6L2Q8S7</accession>
<feature type="compositionally biased region" description="Low complexity" evidence="7">
    <location>
        <begin position="1819"/>
        <end position="1831"/>
    </location>
</feature>
<dbReference type="GO" id="GO:0005643">
    <property type="term" value="C:nuclear pore"/>
    <property type="evidence" value="ECO:0007669"/>
    <property type="project" value="TreeGrafter"/>
</dbReference>
<feature type="region of interest" description="Disordered" evidence="7">
    <location>
        <begin position="1987"/>
        <end position="2046"/>
    </location>
</feature>
<organism evidence="11 12">
    <name type="scientific">Coptotermes formosanus</name>
    <name type="common">Formosan subterranean termite</name>
    <dbReference type="NCBI Taxonomy" id="36987"/>
    <lineage>
        <taxon>Eukaryota</taxon>
        <taxon>Metazoa</taxon>
        <taxon>Ecdysozoa</taxon>
        <taxon>Arthropoda</taxon>
        <taxon>Hexapoda</taxon>
        <taxon>Insecta</taxon>
        <taxon>Pterygota</taxon>
        <taxon>Neoptera</taxon>
        <taxon>Polyneoptera</taxon>
        <taxon>Dictyoptera</taxon>
        <taxon>Blattodea</taxon>
        <taxon>Blattoidea</taxon>
        <taxon>Termitoidae</taxon>
        <taxon>Rhinotermitidae</taxon>
        <taxon>Coptotermes</taxon>
    </lineage>
</organism>
<dbReference type="OrthoDB" id="343070at2759"/>
<feature type="region of interest" description="Disordered" evidence="7">
    <location>
        <begin position="1896"/>
        <end position="1971"/>
    </location>
</feature>
<dbReference type="GO" id="GO:0006606">
    <property type="term" value="P:protein import into nucleus"/>
    <property type="evidence" value="ECO:0007669"/>
    <property type="project" value="InterPro"/>
</dbReference>
<feature type="region of interest" description="Disordered" evidence="7">
    <location>
        <begin position="1780"/>
        <end position="1831"/>
    </location>
</feature>
<feature type="region of interest" description="Disordered" evidence="7">
    <location>
        <begin position="1670"/>
        <end position="1728"/>
    </location>
</feature>
<dbReference type="GO" id="GO:0034399">
    <property type="term" value="C:nuclear periphery"/>
    <property type="evidence" value="ECO:0007669"/>
    <property type="project" value="UniProtKB-ARBA"/>
</dbReference>
<dbReference type="PANTHER" id="PTHR18898">
    <property type="entry name" value="NUCLEOPROTEIN TPR-RELATED"/>
    <property type="match status" value="1"/>
</dbReference>
<evidence type="ECO:0000256" key="2">
    <source>
        <dbReference type="ARBA" id="ARBA00005274"/>
    </source>
</evidence>
<dbReference type="Pfam" id="PF25481">
    <property type="entry name" value="Nucleoprot-TPR"/>
    <property type="match status" value="1"/>
</dbReference>
<feature type="coiled-coil region" evidence="6">
    <location>
        <begin position="771"/>
        <end position="812"/>
    </location>
</feature>
<dbReference type="InParanoid" id="A0A6L2Q8S7"/>
<dbReference type="Pfam" id="PF25785">
    <property type="entry name" value="TPR"/>
    <property type="match status" value="1"/>
</dbReference>
<feature type="region of interest" description="Disordered" evidence="7">
    <location>
        <begin position="2319"/>
        <end position="2343"/>
    </location>
</feature>
<feature type="coiled-coil region" evidence="6">
    <location>
        <begin position="845"/>
        <end position="969"/>
    </location>
</feature>
<evidence type="ECO:0000256" key="4">
    <source>
        <dbReference type="ARBA" id="ARBA00023054"/>
    </source>
</evidence>
<feature type="compositionally biased region" description="Low complexity" evidence="7">
    <location>
        <begin position="1896"/>
        <end position="1909"/>
    </location>
</feature>
<name>A0A6L2Q8S7_COPFO</name>
<dbReference type="Pfam" id="PF07926">
    <property type="entry name" value="TPR_MLP1_2"/>
    <property type="match status" value="1"/>
</dbReference>
<evidence type="ECO:0000259" key="8">
    <source>
        <dbReference type="Pfam" id="PF07926"/>
    </source>
</evidence>
<dbReference type="InterPro" id="IPR057974">
    <property type="entry name" value="NUA/TPR/MLP1-2-like_dom"/>
</dbReference>
<feature type="region of interest" description="Disordered" evidence="7">
    <location>
        <begin position="1178"/>
        <end position="1200"/>
    </location>
</feature>
<dbReference type="Proteomes" id="UP000502823">
    <property type="component" value="Unassembled WGS sequence"/>
</dbReference>
<sequence>MASSEADVLCSVISNEECSKIPEDIRGKVESYIKSKSEESVVAKALLETTKANLEARIITVEKEFSVVKEDNVTKTAKLDSSEKELEELQKKAQSSQVEFTKLQNLVQRLEKESIEFRQQRDSAVDERDSLQRMVDRRNTELQRMQEDVKMLNNQLTAAIDAKCEAIAKYEGVQSQQVALDYKEKQLNQEHDHLKKQIQILTEDLDKHAAELMAVRREHTNKLLFLHTELSQNTEELRIANKSNEDLKSANATLVQKLETAMQKLVSQRESESKLHDTYEQELKAQTHLAQIYKGMSDDATAKSEELSNAVKELQTLLQDASKQYGDLETKGRKKEMLFEEELAKKAECITLLKKELEDANELVKAAKQETLEAAIESLSPSAAAVSRLIKSGMTLTQIYSQYVAVCEELSLQKEETKNLKLYVETIMGEIEEKAPVLKKQREDYEHALENVATLTKEIDEYVMECNKLRHEAAEARKAEGHHSRENKRLKQEVVDLAKQVCFLLKEVEEARAGFAAGSRHMSESNLDVTRSSEVISQELVTFSSIEELQNQNQKLLVLVRELSSKQEELEQFQSEFNPEQIQAKIEQYAKKVQELEENNEQHTKMMDTLLRQRDMYRTLYEQQMEGGSSPIKLTEQLSPKPYKGSTVVTEGTVLQEKEKIIQELKVKLEESEKAFKELKEETDIYRTERQTNERILTEELDSMRSELRELRTQNSKLLSQAEYNDERFKLLNANTSIYKSQITALEEKNQIYNSTIIKHEQTIMHLKDETLDAQAKLSKAEVALENLKGEYQLLQETKDRLLKDREVLNRTKQSQSILLANLESIRTSLERSETEGKLRLEGRLDETMRECGALRRRLQEEQDRFRELSTHIERQLETAKKRQEEEATLAARAREELNSIREELAKEKKEVESLTKRIKEIRAPPPAQKTPTESELLAKRLKEMETQLNRSQSELKSTQEQLASSKQHVKQYCEVSEGIERQLKEVTMKFDQYKEITEKKLLESRNNEEQLKQRVADLNSQLSKLCTGTSHSTAELNDQLTKTRDELTSALSDLEQSRKDLNEARSHLASLSGSLQAAEQKYAQEVVLHAADIEALTSLKEKLTALNSELSELRLSKEQTENTLNELRSQLEVREEHLKQELNDTRQQLKDMDSQNALLHDQIQALSSQLSVLQASGPQADSSVGNISSGSLNTSLSEEESRSSEQLLQIVKYLRREKDIAVSKYEVLHTENLRLKTQQEYLEKQVEEAKKSLSVEQERMETSSVTAARHAELLRKLETLNAITDSNRILRAERDSLQVKVSGLLQQVEKLEKELGPLRESSTDLSARVESMTAENVALRGEAGRYMQRVNFLVERSSKTSPEDWRRLQQEREGLGRQLSVEKEAHQKAQEENRGLRQEKSRLEEQCLQLQQAEDVRKRADEVNVLNQTVARLQQELNDTKSSLVKKNEELATITEDLGAKEALLTDTKNKELQIRKIARRYKSQFEELTKAVEEERKAAKEREDAAAAAATAAASAQEMLLETQERLRDEGRKEVEGKVKEAENRHSAVVKELTEQVTSSHEEAEILRRENEALKNSAADKEERAKAVLKNARQRILQLQEAKNALSRQLNEAEQSKGTCVIQLKAQYESRISHLEKENAAVIAEKQQEKERMMKDVDTLNQRLNQLQRQLDKQQGSKPSTSSGPVEKVNTEPPTANIKPMAGPSSTQSKQQPMQQSITLTPWPGRGETPFASIRPMALSRTVAVLPTSLTSSSSSNQTPCSQCTQVLVPPQQQLVHTTGSASGATAEVLPSSPTSSHTDYMPATSSAAPPVGPIRQAAVPPTQQATVTTVTDVETESDDMEVQQISGASSQPQQQQGQQAVALVLPIIEQQMSTTETSQIQVQLIAEQSVVVASSQANSSNTVTTTRAGVKRQRESLGDSSSRTEKKSIGQSQTKRSRRTQEMFPLVPFESGADVEYQVPTSSQRDQEDDVIVIDSVDEDEDGIADEGVIEEPDDGPEFEEETDSGESYEVEGYDRDEQDLTAYDEGEGPDIEEEIVPDQVNNEAEIMEDSNEVPNQCGSSVIGTVDNTAGQSAACSATVPVASSAEALHPQQQQHSEATSSGSATQPEGGNISSVVMSHASPSVPSSSARGRHVSPHCRQQQHLVLQPPTYEDAGDDGIVPSTPTLFVPRRTDGFGEAVSSPQVPSGRFIFSDTNPPTARAGIVKLYVMNLEVNFQHLLFLGVAQVASEGMDDTRMDLTQLEESGTGRSVPTTPLQVSPQGELGTSEVPDDVGQRDGSEQAPTEHQAESSVTGGSSSIPSITVTRAAEEAGVVTEIEEMPPPQLADESCEPRDLSEDRQSIEQEDILDLADEGGDGVSSEGEKPQAVEEIEEGREAEATVESPMSSTSARRVLGGTARRSGRTAFRSRGRVAMRPTPIVWNEPGSTSSRDEILEQFHDSATAEQLLTAHSLSAGLCAAERVWAVNGV</sequence>
<comment type="similarity">
    <text evidence="2">Belongs to the TPR family.</text>
</comment>
<feature type="coiled-coil region" evidence="6">
    <location>
        <begin position="995"/>
        <end position="1163"/>
    </location>
</feature>
<comment type="caution">
    <text evidence="11">The sequence shown here is derived from an EMBL/GenBank/DDBJ whole genome shotgun (WGS) entry which is preliminary data.</text>
</comment>
<feature type="domain" description="Nucleoprotein TPR/MPL1" evidence="9">
    <location>
        <begin position="175"/>
        <end position="251"/>
    </location>
</feature>